<evidence type="ECO:0000259" key="4">
    <source>
        <dbReference type="PROSITE" id="PS50956"/>
    </source>
</evidence>
<dbReference type="PANTHER" id="PTHR30154">
    <property type="entry name" value="LEUCINE-RESPONSIVE REGULATORY PROTEIN"/>
    <property type="match status" value="1"/>
</dbReference>
<dbReference type="PRINTS" id="PR00033">
    <property type="entry name" value="HTHASNC"/>
</dbReference>
<sequence length="148" mass="16363">MDHTDHNILAILQENGRISMTELGKKVGLTSPAAAERVRRLEDRGVLTGYRASVSPDALGKTVVAYILMETEHCKRYVEFVRTVPEVAECHRIAGPYSYLTKIITSTVRDLELFIDASMQYGKPTTLVALSSPLAHAPILPKLEQSVL</sequence>
<name>A0A7X3K0S1_9BACL</name>
<dbReference type="SUPFAM" id="SSF54909">
    <property type="entry name" value="Dimeric alpha+beta barrel"/>
    <property type="match status" value="1"/>
</dbReference>
<dbReference type="FunFam" id="1.10.10.10:FF:000186">
    <property type="entry name" value="AsnC family transcriptional regulator"/>
    <property type="match status" value="1"/>
</dbReference>
<dbReference type="RefSeq" id="WP_157337726.1">
    <property type="nucleotide sequence ID" value="NZ_RHLK01000012.1"/>
</dbReference>
<dbReference type="EMBL" id="RHLK01000012">
    <property type="protein sequence ID" value="MVP01375.1"/>
    <property type="molecule type" value="Genomic_DNA"/>
</dbReference>
<dbReference type="SMART" id="SM00344">
    <property type="entry name" value="HTH_ASNC"/>
    <property type="match status" value="1"/>
</dbReference>
<comment type="caution">
    <text evidence="5">The sequence shown here is derived from an EMBL/GenBank/DDBJ whole genome shotgun (WGS) entry which is preliminary data.</text>
</comment>
<dbReference type="Gene3D" id="1.10.10.10">
    <property type="entry name" value="Winged helix-like DNA-binding domain superfamily/Winged helix DNA-binding domain"/>
    <property type="match status" value="1"/>
</dbReference>
<feature type="domain" description="HTH asnC-type" evidence="4">
    <location>
        <begin position="1"/>
        <end position="62"/>
    </location>
</feature>
<gene>
    <name evidence="5" type="ORF">EDM21_17915</name>
</gene>
<dbReference type="Pfam" id="PF01037">
    <property type="entry name" value="AsnC_trans_reg"/>
    <property type="match status" value="1"/>
</dbReference>
<dbReference type="SUPFAM" id="SSF46785">
    <property type="entry name" value="Winged helix' DNA-binding domain"/>
    <property type="match status" value="1"/>
</dbReference>
<dbReference type="Pfam" id="PF13404">
    <property type="entry name" value="HTH_AsnC-type"/>
    <property type="match status" value="1"/>
</dbReference>
<reference evidence="5 6" key="1">
    <citation type="journal article" date="2019" name="Microorganisms">
        <title>Paenibacillus lutrae sp. nov., A Chitinolytic Species Isolated from A River Otter in Castril Natural Park, Granada, Spain.</title>
        <authorList>
            <person name="Rodriguez M."/>
            <person name="Reina J.C."/>
            <person name="Bejar V."/>
            <person name="Llamas I."/>
        </authorList>
    </citation>
    <scope>NUCLEOTIDE SEQUENCE [LARGE SCALE GENOMIC DNA]</scope>
    <source>
        <strain evidence="5 6">N10</strain>
    </source>
</reference>
<keyword evidence="6" id="KW-1185">Reference proteome</keyword>
<organism evidence="5 6">
    <name type="scientific">Paenibacillus lutrae</name>
    <dbReference type="NCBI Taxonomy" id="2078573"/>
    <lineage>
        <taxon>Bacteria</taxon>
        <taxon>Bacillati</taxon>
        <taxon>Bacillota</taxon>
        <taxon>Bacilli</taxon>
        <taxon>Bacillales</taxon>
        <taxon>Paenibacillaceae</taxon>
        <taxon>Paenibacillus</taxon>
    </lineage>
</organism>
<dbReference type="Proteomes" id="UP000490800">
    <property type="component" value="Unassembled WGS sequence"/>
</dbReference>
<dbReference type="InterPro" id="IPR019885">
    <property type="entry name" value="Tscrpt_reg_HTH_AsnC-type_CS"/>
</dbReference>
<dbReference type="GO" id="GO:0005829">
    <property type="term" value="C:cytosol"/>
    <property type="evidence" value="ECO:0007669"/>
    <property type="project" value="TreeGrafter"/>
</dbReference>
<dbReference type="PROSITE" id="PS00519">
    <property type="entry name" value="HTH_ASNC_1"/>
    <property type="match status" value="1"/>
</dbReference>
<protein>
    <submittedName>
        <fullName evidence="5">AsnC family transcriptional regulator</fullName>
    </submittedName>
</protein>
<keyword evidence="3" id="KW-0804">Transcription</keyword>
<dbReference type="PANTHER" id="PTHR30154:SF20">
    <property type="entry name" value="LEUCINE-RESPONSIVE REGULATORY PROTEIN"/>
    <property type="match status" value="1"/>
</dbReference>
<dbReference type="InterPro" id="IPR011008">
    <property type="entry name" value="Dimeric_a/b-barrel"/>
</dbReference>
<evidence type="ECO:0000313" key="6">
    <source>
        <dbReference type="Proteomes" id="UP000490800"/>
    </source>
</evidence>
<dbReference type="AlphaFoldDB" id="A0A7X3K0S1"/>
<evidence type="ECO:0000313" key="5">
    <source>
        <dbReference type="EMBL" id="MVP01375.1"/>
    </source>
</evidence>
<keyword evidence="1" id="KW-0805">Transcription regulation</keyword>
<dbReference type="InterPro" id="IPR019888">
    <property type="entry name" value="Tscrpt_reg_AsnC-like"/>
</dbReference>
<dbReference type="GO" id="GO:0043565">
    <property type="term" value="F:sequence-specific DNA binding"/>
    <property type="evidence" value="ECO:0007669"/>
    <property type="project" value="InterPro"/>
</dbReference>
<evidence type="ECO:0000256" key="3">
    <source>
        <dbReference type="ARBA" id="ARBA00023163"/>
    </source>
</evidence>
<dbReference type="InterPro" id="IPR000485">
    <property type="entry name" value="AsnC-type_HTH_dom"/>
</dbReference>
<accession>A0A7X3K0S1</accession>
<keyword evidence="2" id="KW-0238">DNA-binding</keyword>
<dbReference type="InterPro" id="IPR036388">
    <property type="entry name" value="WH-like_DNA-bd_sf"/>
</dbReference>
<evidence type="ECO:0000256" key="2">
    <source>
        <dbReference type="ARBA" id="ARBA00023125"/>
    </source>
</evidence>
<dbReference type="PROSITE" id="PS50956">
    <property type="entry name" value="HTH_ASNC_2"/>
    <property type="match status" value="1"/>
</dbReference>
<proteinExistence type="predicted"/>
<evidence type="ECO:0000256" key="1">
    <source>
        <dbReference type="ARBA" id="ARBA00023015"/>
    </source>
</evidence>
<dbReference type="OrthoDB" id="34294at2"/>
<dbReference type="GO" id="GO:0043200">
    <property type="term" value="P:response to amino acid"/>
    <property type="evidence" value="ECO:0007669"/>
    <property type="project" value="TreeGrafter"/>
</dbReference>
<dbReference type="InterPro" id="IPR019887">
    <property type="entry name" value="Tscrpt_reg_AsnC/Lrp_C"/>
</dbReference>
<dbReference type="Gene3D" id="3.30.70.920">
    <property type="match status" value="1"/>
</dbReference>
<dbReference type="InterPro" id="IPR036390">
    <property type="entry name" value="WH_DNA-bd_sf"/>
</dbReference>